<name>A0A5M8PWI1_9LECA</name>
<dbReference type="GO" id="GO:0050661">
    <property type="term" value="F:NADP binding"/>
    <property type="evidence" value="ECO:0007669"/>
    <property type="project" value="InterPro"/>
</dbReference>
<dbReference type="InterPro" id="IPR051209">
    <property type="entry name" value="FAD-bind_Monooxygenase_sf"/>
</dbReference>
<comment type="caution">
    <text evidence="5">The sequence shown here is derived from an EMBL/GenBank/DDBJ whole genome shotgun (WGS) entry which is preliminary data.</text>
</comment>
<dbReference type="GO" id="GO:0050660">
    <property type="term" value="F:flavin adenine dinucleotide binding"/>
    <property type="evidence" value="ECO:0007669"/>
    <property type="project" value="InterPro"/>
</dbReference>
<organism evidence="5 6">
    <name type="scientific">Lasallia pustulata</name>
    <dbReference type="NCBI Taxonomy" id="136370"/>
    <lineage>
        <taxon>Eukaryota</taxon>
        <taxon>Fungi</taxon>
        <taxon>Dikarya</taxon>
        <taxon>Ascomycota</taxon>
        <taxon>Pezizomycotina</taxon>
        <taxon>Lecanoromycetes</taxon>
        <taxon>OSLEUM clade</taxon>
        <taxon>Umbilicariomycetidae</taxon>
        <taxon>Umbilicariales</taxon>
        <taxon>Umbilicariaceae</taxon>
        <taxon>Lasallia</taxon>
    </lineage>
</organism>
<dbReference type="EMBL" id="VXIT01000004">
    <property type="protein sequence ID" value="KAA6413414.1"/>
    <property type="molecule type" value="Genomic_DNA"/>
</dbReference>
<sequence length="540" mass="60854">MPSSSAIHVRNPYANNAYTYYPVLIVGAGAESSIDNLDSGAPGGSIAILESRAMYTCFTDCSVLFLLRSILHFTQIYPSGQDYVKYLYNIAERHRLLDKIQLNTDVTEIRYVEEEGEWEVKLSYLLTGMGDLSARERQKRGLVSFKEETIRAKIVISCVGVLVEPNAWPSSVPGADVFQGDIIHSARWQSDTDLKGKDVIVIGSGCSAAQIIPSLLQTEVKTVTQVMRTAPWVSPRIDEPFGKEAYARYAPTVFRLFPVLGYTIRCTIFLFTEFLWLTVFQRNNVSLRRMAEKSSLAHMRSKVPKKYQKIMTPTYSYGCKRRIFDNDWLESMSSSKFRLTVHPLKALEARSMTLGPMDWEEPESVQPLDDVRFPADVIVLANGFEATRFLHPLNVYGRHGLAIHEPLGPTWWCPSVHGNSHGLIPKLLCDGIESMVGYILKLISPVLNGDALTVEPKMEAALRWTADIQRSLQYTVFAGCKSWYNDERGWNSIMYPRSQLDFALRCYFPGTVTGPSSTRAKACSKRELGKHLATPRSQPY</sequence>
<keyword evidence="3" id="KW-0274">FAD</keyword>
<evidence type="ECO:0000313" key="6">
    <source>
        <dbReference type="Proteomes" id="UP000324767"/>
    </source>
</evidence>
<dbReference type="OrthoDB" id="3971593at2759"/>
<keyword evidence="2" id="KW-0285">Flavoprotein</keyword>
<evidence type="ECO:0000256" key="3">
    <source>
        <dbReference type="ARBA" id="ARBA00022827"/>
    </source>
</evidence>
<dbReference type="SUPFAM" id="SSF51905">
    <property type="entry name" value="FAD/NAD(P)-binding domain"/>
    <property type="match status" value="1"/>
</dbReference>
<dbReference type="InterPro" id="IPR036188">
    <property type="entry name" value="FAD/NAD-bd_sf"/>
</dbReference>
<protein>
    <recommendedName>
        <fullName evidence="7">L-ornithine N(5)-oxygenase</fullName>
    </recommendedName>
</protein>
<keyword evidence="4" id="KW-0560">Oxidoreductase</keyword>
<dbReference type="GO" id="GO:0004499">
    <property type="term" value="F:N,N-dimethylaniline monooxygenase activity"/>
    <property type="evidence" value="ECO:0007669"/>
    <property type="project" value="InterPro"/>
</dbReference>
<accession>A0A5M8PWI1</accession>
<reference evidence="5 6" key="1">
    <citation type="submission" date="2019-09" db="EMBL/GenBank/DDBJ databases">
        <title>The hologenome of the rock-dwelling lichen Lasallia pustulata.</title>
        <authorList>
            <person name="Greshake Tzovaras B."/>
            <person name="Segers F."/>
            <person name="Bicker A."/>
            <person name="Dal Grande F."/>
            <person name="Otte J."/>
            <person name="Hankeln T."/>
            <person name="Schmitt I."/>
            <person name="Ebersberger I."/>
        </authorList>
    </citation>
    <scope>NUCLEOTIDE SEQUENCE [LARGE SCALE GENOMIC DNA]</scope>
    <source>
        <strain evidence="5">A1-1</strain>
    </source>
</reference>
<comment type="similarity">
    <text evidence="1">Belongs to the FAD-binding monooxygenase family.</text>
</comment>
<gene>
    <name evidence="5" type="ORF">FRX48_03160</name>
</gene>
<dbReference type="AlphaFoldDB" id="A0A5M8PWI1"/>
<evidence type="ECO:0000256" key="1">
    <source>
        <dbReference type="ARBA" id="ARBA00010139"/>
    </source>
</evidence>
<dbReference type="Proteomes" id="UP000324767">
    <property type="component" value="Unassembled WGS sequence"/>
</dbReference>
<dbReference type="Gene3D" id="3.50.50.60">
    <property type="entry name" value="FAD/NAD(P)-binding domain"/>
    <property type="match status" value="2"/>
</dbReference>
<proteinExistence type="inferred from homology"/>
<dbReference type="InterPro" id="IPR020946">
    <property type="entry name" value="Flavin_mOase-like"/>
</dbReference>
<evidence type="ECO:0000256" key="2">
    <source>
        <dbReference type="ARBA" id="ARBA00022630"/>
    </source>
</evidence>
<dbReference type="PANTHER" id="PTHR42877:SF10">
    <property type="entry name" value="L-ORNITHINE N(5)-OXYGENASE"/>
    <property type="match status" value="1"/>
</dbReference>
<dbReference type="PANTHER" id="PTHR42877">
    <property type="entry name" value="L-ORNITHINE N(5)-MONOOXYGENASE-RELATED"/>
    <property type="match status" value="1"/>
</dbReference>
<evidence type="ECO:0000256" key="4">
    <source>
        <dbReference type="ARBA" id="ARBA00023002"/>
    </source>
</evidence>
<evidence type="ECO:0000313" key="5">
    <source>
        <dbReference type="EMBL" id="KAA6413414.1"/>
    </source>
</evidence>
<evidence type="ECO:0008006" key="7">
    <source>
        <dbReference type="Google" id="ProtNLM"/>
    </source>
</evidence>
<dbReference type="Pfam" id="PF00743">
    <property type="entry name" value="FMO-like"/>
    <property type="match status" value="1"/>
</dbReference>